<name>A0A847RX87_9NEIS</name>
<sequence>MPILAAGWPILKATFTKEFAMAFPQTINTLLKPLLSIMVCLGILGLWPARATAEEIVRMAIGDWPPYTSESNAQAKLVEKIVGEAFRLEGVKVVNEYFPWKRSYVYVQTGQYDATYPWNRTPEREAEFIINKIPLVKDEGVFFHLKTTPFDWRDWTDLKHYRLGVTLGYKQEIEYKEKGLQTEVSPTAEINFKRLLAGRIDAYQTSKVVGYGIIRELFSPEEQKRFTHHPKAVETNVYYVMFSRKTPNGEQMAAKLDRGLKKLKDSGAYVRIVAEYLGSGAD</sequence>
<organism evidence="2 3">
    <name type="scientific">Leeia aquatica</name>
    <dbReference type="NCBI Taxonomy" id="2725557"/>
    <lineage>
        <taxon>Bacteria</taxon>
        <taxon>Pseudomonadati</taxon>
        <taxon>Pseudomonadota</taxon>
        <taxon>Betaproteobacteria</taxon>
        <taxon>Neisseriales</taxon>
        <taxon>Leeiaceae</taxon>
        <taxon>Leeia</taxon>
    </lineage>
</organism>
<gene>
    <name evidence="2" type="ORF">HF682_11405</name>
</gene>
<accession>A0A847RX87</accession>
<dbReference type="Gene3D" id="3.40.190.10">
    <property type="entry name" value="Periplasmic binding protein-like II"/>
    <property type="match status" value="2"/>
</dbReference>
<evidence type="ECO:0000313" key="2">
    <source>
        <dbReference type="EMBL" id="NLR75770.1"/>
    </source>
</evidence>
<reference evidence="2 3" key="1">
    <citation type="submission" date="2020-04" db="EMBL/GenBank/DDBJ databases">
        <title>Draft genome of Leeia sp. IMCC25680.</title>
        <authorList>
            <person name="Song J."/>
            <person name="Cho J.-C."/>
        </authorList>
    </citation>
    <scope>NUCLEOTIDE SEQUENCE [LARGE SCALE GENOMIC DNA]</scope>
    <source>
        <strain evidence="2 3">IMCC25680</strain>
    </source>
</reference>
<dbReference type="PANTHER" id="PTHR38834">
    <property type="entry name" value="PERIPLASMIC SUBSTRATE BINDING PROTEIN FAMILY 3"/>
    <property type="match status" value="1"/>
</dbReference>
<dbReference type="RefSeq" id="WP_168877412.1">
    <property type="nucleotide sequence ID" value="NZ_JABAIM010000002.1"/>
</dbReference>
<dbReference type="Proteomes" id="UP000587991">
    <property type="component" value="Unassembled WGS sequence"/>
</dbReference>
<dbReference type="Pfam" id="PF00497">
    <property type="entry name" value="SBP_bac_3"/>
    <property type="match status" value="1"/>
</dbReference>
<evidence type="ECO:0000313" key="3">
    <source>
        <dbReference type="Proteomes" id="UP000587991"/>
    </source>
</evidence>
<dbReference type="InterPro" id="IPR001638">
    <property type="entry name" value="Solute-binding_3/MltF_N"/>
</dbReference>
<proteinExistence type="predicted"/>
<dbReference type="EMBL" id="JABAIM010000002">
    <property type="protein sequence ID" value="NLR75770.1"/>
    <property type="molecule type" value="Genomic_DNA"/>
</dbReference>
<comment type="caution">
    <text evidence="2">The sequence shown here is derived from an EMBL/GenBank/DDBJ whole genome shotgun (WGS) entry which is preliminary data.</text>
</comment>
<dbReference type="AlphaFoldDB" id="A0A847RX87"/>
<dbReference type="PANTHER" id="PTHR38834:SF3">
    <property type="entry name" value="SOLUTE-BINDING PROTEIN FAMILY 3_N-TERMINAL DOMAIN-CONTAINING PROTEIN"/>
    <property type="match status" value="1"/>
</dbReference>
<protein>
    <submittedName>
        <fullName evidence="2">ABC transporter substrate-binding protein</fullName>
    </submittedName>
</protein>
<keyword evidence="3" id="KW-1185">Reference proteome</keyword>
<evidence type="ECO:0000259" key="1">
    <source>
        <dbReference type="Pfam" id="PF00497"/>
    </source>
</evidence>
<dbReference type="SUPFAM" id="SSF53850">
    <property type="entry name" value="Periplasmic binding protein-like II"/>
    <property type="match status" value="1"/>
</dbReference>
<feature type="domain" description="Solute-binding protein family 3/N-terminal" evidence="1">
    <location>
        <begin position="87"/>
        <end position="278"/>
    </location>
</feature>